<feature type="region of interest" description="Disordered" evidence="3">
    <location>
        <begin position="370"/>
        <end position="398"/>
    </location>
</feature>
<evidence type="ECO:0000259" key="4">
    <source>
        <dbReference type="Pfam" id="PF04063"/>
    </source>
</evidence>
<evidence type="ECO:0000259" key="5">
    <source>
        <dbReference type="Pfam" id="PF04064"/>
    </source>
</evidence>
<evidence type="ECO:0000313" key="7">
    <source>
        <dbReference type="Proteomes" id="UP000478008"/>
    </source>
</evidence>
<dbReference type="InterPro" id="IPR011989">
    <property type="entry name" value="ARM-like"/>
</dbReference>
<evidence type="ECO:0000256" key="1">
    <source>
        <dbReference type="ARBA" id="ARBA00006712"/>
    </source>
</evidence>
<feature type="compositionally biased region" description="Acidic residues" evidence="3">
    <location>
        <begin position="383"/>
        <end position="398"/>
    </location>
</feature>
<dbReference type="PANTHER" id="PTHR13387:SF9">
    <property type="entry name" value="PROTEIN HGH1 HOMOLOG"/>
    <property type="match status" value="1"/>
</dbReference>
<protein>
    <recommendedName>
        <fullName evidence="2">Protein HGH1 homolog</fullName>
    </recommendedName>
</protein>
<dbReference type="Gene3D" id="1.25.10.10">
    <property type="entry name" value="Leucine-rich Repeat Variant"/>
    <property type="match status" value="1"/>
</dbReference>
<dbReference type="PANTHER" id="PTHR13387">
    <property type="entry name" value="PROTEIN HGH1 HOMOLOG"/>
    <property type="match status" value="1"/>
</dbReference>
<dbReference type="InterPro" id="IPR007206">
    <property type="entry name" value="Protein_HGH1_C"/>
</dbReference>
<dbReference type="InterPro" id="IPR016024">
    <property type="entry name" value="ARM-type_fold"/>
</dbReference>
<dbReference type="Proteomes" id="UP000478008">
    <property type="component" value="Unassembled WGS sequence"/>
</dbReference>
<organism evidence="6 7">
    <name type="scientific">Dekkera bruxellensis</name>
    <name type="common">Brettanomyces custersii</name>
    <dbReference type="NCBI Taxonomy" id="5007"/>
    <lineage>
        <taxon>Eukaryota</taxon>
        <taxon>Fungi</taxon>
        <taxon>Dikarya</taxon>
        <taxon>Ascomycota</taxon>
        <taxon>Saccharomycotina</taxon>
        <taxon>Pichiomycetes</taxon>
        <taxon>Pichiales</taxon>
        <taxon>Pichiaceae</taxon>
        <taxon>Brettanomyces</taxon>
    </lineage>
</organism>
<feature type="domain" description="Protein HGH1 N-terminal" evidence="4">
    <location>
        <begin position="98"/>
        <end position="284"/>
    </location>
</feature>
<dbReference type="EMBL" id="CABFWN010000005">
    <property type="protein sequence ID" value="VUG19457.1"/>
    <property type="molecule type" value="Genomic_DNA"/>
</dbReference>
<keyword evidence="7" id="KW-1185">Reference proteome</keyword>
<comment type="similarity">
    <text evidence="1">Belongs to the HGH1 family.</text>
</comment>
<evidence type="ECO:0000313" key="6">
    <source>
        <dbReference type="EMBL" id="VUG19457.1"/>
    </source>
</evidence>
<feature type="domain" description="Protein HGH1 C-terminal" evidence="5">
    <location>
        <begin position="290"/>
        <end position="343"/>
    </location>
</feature>
<reference evidence="6 7" key="1">
    <citation type="submission" date="2019-07" db="EMBL/GenBank/DDBJ databases">
        <authorList>
            <person name="Friedrich A."/>
            <person name="Schacherer J."/>
        </authorList>
    </citation>
    <scope>NUCLEOTIDE SEQUENCE [LARGE SCALE GENOMIC DNA]</scope>
</reference>
<dbReference type="SUPFAM" id="SSF48371">
    <property type="entry name" value="ARM repeat"/>
    <property type="match status" value="1"/>
</dbReference>
<dbReference type="InterPro" id="IPR039717">
    <property type="entry name" value="Hgh1"/>
</dbReference>
<name>A0A7D9CZ92_DEKBR</name>
<evidence type="ECO:0000256" key="3">
    <source>
        <dbReference type="SAM" id="MobiDB-lite"/>
    </source>
</evidence>
<proteinExistence type="inferred from homology"/>
<gene>
    <name evidence="6" type="primary">HGH1</name>
    <name evidence="6" type="ORF">DEBR0S5_03224G</name>
</gene>
<evidence type="ECO:0000256" key="2">
    <source>
        <dbReference type="ARBA" id="ARBA00014076"/>
    </source>
</evidence>
<dbReference type="AlphaFoldDB" id="A0A7D9CZ92"/>
<sequence>MASELQELVSFLHDRKAGVREIALSNLVQFSKAGPDSEYDIFRYKNYQPIKDLKILARDRKASTVRDAETILSNLCDDDSFRELIAKDDDFLTLVLKQITDTNNANGDLACILLSNMAKSDSMSRIFSMNLENNGMNDMFKSSKIPNCLIDIFTFGTNHKINRFANYDYLAYFFADTSRFETGRTYYTSRQDYDSEIPLKKLLKFTTDESKARREGTAYTIKNCLFDIEKQMGLLKSKSILPAILLPLALPGNRGLDEEDINKLPPELKKLDSQQKIEPDIEIRITFLESVLLLCVTRQGRDYLRSNGVYPIVRELDKESKNDKVTDIVYRIVDMLMREEKPKDQYDSKSEKEQINAFLQLEDKENFASKLTIQNGDKAQSREEEDESDSDDQIIEVV</sequence>
<dbReference type="InterPro" id="IPR007205">
    <property type="entry name" value="Protein_HGH1_N"/>
</dbReference>
<accession>A0A7D9CZ92</accession>
<dbReference type="Pfam" id="PF04064">
    <property type="entry name" value="DUF384"/>
    <property type="match status" value="1"/>
</dbReference>
<dbReference type="Pfam" id="PF04063">
    <property type="entry name" value="DUF383"/>
    <property type="match status" value="1"/>
</dbReference>